<dbReference type="InterPro" id="IPR015943">
    <property type="entry name" value="WD40/YVTN_repeat-like_dom_sf"/>
</dbReference>
<dbReference type="Gene3D" id="2.130.10.10">
    <property type="entry name" value="YVTN repeat-like/Quinoprotein amine dehydrogenase"/>
    <property type="match status" value="1"/>
</dbReference>
<dbReference type="PANTHER" id="PTHR44019:SF8">
    <property type="entry name" value="POC1 CENTRIOLAR PROTEIN HOMOLOG"/>
    <property type="match status" value="1"/>
</dbReference>
<dbReference type="InterPro" id="IPR050505">
    <property type="entry name" value="WDR55/POC1"/>
</dbReference>
<keyword evidence="4" id="KW-1185">Reference proteome</keyword>
<reference evidence="3 4" key="1">
    <citation type="submission" date="2014-03" db="EMBL/GenBank/DDBJ databases">
        <title>Draft genome sequence of Deinococcus phoenicis 1P10ME.</title>
        <authorList>
            <person name="Stepanov V.G."/>
            <person name="Vaishampayan P."/>
            <person name="Venkateswaran K."/>
            <person name="Fox G.E."/>
        </authorList>
    </citation>
    <scope>NUCLEOTIDE SEQUENCE [LARGE SCALE GENOMIC DNA]</scope>
    <source>
        <strain evidence="3 4">1P10ME</strain>
    </source>
</reference>
<evidence type="ECO:0000256" key="1">
    <source>
        <dbReference type="ARBA" id="ARBA00022574"/>
    </source>
</evidence>
<gene>
    <name evidence="3" type="ORF">DEIPH_ctg081orf0010</name>
</gene>
<keyword evidence="2" id="KW-0677">Repeat</keyword>
<dbReference type="PANTHER" id="PTHR44019">
    <property type="entry name" value="WD REPEAT-CONTAINING PROTEIN 55"/>
    <property type="match status" value="1"/>
</dbReference>
<dbReference type="Proteomes" id="UP000020492">
    <property type="component" value="Unassembled WGS sequence"/>
</dbReference>
<dbReference type="SMART" id="SM00320">
    <property type="entry name" value="WD40"/>
    <property type="match status" value="3"/>
</dbReference>
<dbReference type="PATRIC" id="fig|1476583.3.peg.3378"/>
<dbReference type="AlphaFoldDB" id="A0A016QL84"/>
<dbReference type="EMBL" id="JHAC01000071">
    <property type="protein sequence ID" value="EYB66622.1"/>
    <property type="molecule type" value="Genomic_DNA"/>
</dbReference>
<protein>
    <submittedName>
        <fullName evidence="3">Uncharacterized protein</fullName>
    </submittedName>
</protein>
<dbReference type="STRING" id="1476583.DEIPH_ctg081orf0010"/>
<name>A0A016QL84_9DEIO</name>
<organism evidence="3 4">
    <name type="scientific">Deinococcus phoenicis</name>
    <dbReference type="NCBI Taxonomy" id="1476583"/>
    <lineage>
        <taxon>Bacteria</taxon>
        <taxon>Thermotogati</taxon>
        <taxon>Deinococcota</taxon>
        <taxon>Deinococci</taxon>
        <taxon>Deinococcales</taxon>
        <taxon>Deinococcaceae</taxon>
        <taxon>Deinococcus</taxon>
    </lineage>
</organism>
<comment type="caution">
    <text evidence="3">The sequence shown here is derived from an EMBL/GenBank/DDBJ whole genome shotgun (WGS) entry which is preliminary data.</text>
</comment>
<accession>A0A016QL84</accession>
<keyword evidence="1" id="KW-0853">WD repeat</keyword>
<sequence>MGARGLNRALAFSRDGQRLLVGYEGGGAAVWNVAAGEPEWSARVVPACQGWVLSAAFSPDGRRAALGTGGGAVQVFSLPDKQAAATYALPGAVRALVFGPDGSLAAGSLGGEVQRWDAKGAVTLSHKLVSGVTALAFTPAGTLFAGTEGGELLALRLGQPPQTLVKAGGLVQSLDWNGARAELLSSERDNALRFYQVEGGEK</sequence>
<proteinExistence type="predicted"/>
<evidence type="ECO:0000313" key="3">
    <source>
        <dbReference type="EMBL" id="EYB66622.1"/>
    </source>
</evidence>
<dbReference type="InterPro" id="IPR001680">
    <property type="entry name" value="WD40_rpt"/>
</dbReference>
<dbReference type="OrthoDB" id="1677004at2"/>
<dbReference type="eggNOG" id="COG2319">
    <property type="taxonomic scope" value="Bacteria"/>
</dbReference>
<evidence type="ECO:0000256" key="2">
    <source>
        <dbReference type="ARBA" id="ARBA00022737"/>
    </source>
</evidence>
<evidence type="ECO:0000313" key="4">
    <source>
        <dbReference type="Proteomes" id="UP000020492"/>
    </source>
</evidence>
<dbReference type="InterPro" id="IPR011044">
    <property type="entry name" value="Quino_amine_DH_bsu"/>
</dbReference>
<dbReference type="SUPFAM" id="SSF50969">
    <property type="entry name" value="YVTN repeat-like/Quinoprotein amine dehydrogenase"/>
    <property type="match status" value="1"/>
</dbReference>